<comment type="caution">
    <text evidence="1">The sequence shown here is derived from an EMBL/GenBank/DDBJ whole genome shotgun (WGS) entry which is preliminary data.</text>
</comment>
<reference evidence="1" key="1">
    <citation type="submission" date="2020-07" db="EMBL/GenBank/DDBJ databases">
        <title>Huge and variable diversity of episymbiotic CPR bacteria and DPANN archaea in groundwater ecosystems.</title>
        <authorList>
            <person name="He C.Y."/>
            <person name="Keren R."/>
            <person name="Whittaker M."/>
            <person name="Farag I.F."/>
            <person name="Doudna J."/>
            <person name="Cate J.H.D."/>
            <person name="Banfield J.F."/>
        </authorList>
    </citation>
    <scope>NUCLEOTIDE SEQUENCE</scope>
    <source>
        <strain evidence="1">NC_groundwater_763_Ag_S-0.2um_68_21</strain>
    </source>
</reference>
<evidence type="ECO:0000313" key="1">
    <source>
        <dbReference type="EMBL" id="MBI3128091.1"/>
    </source>
</evidence>
<dbReference type="Proteomes" id="UP000782312">
    <property type="component" value="Unassembled WGS sequence"/>
</dbReference>
<proteinExistence type="predicted"/>
<name>A0A932I2E5_UNCTE</name>
<evidence type="ECO:0000313" key="2">
    <source>
        <dbReference type="Proteomes" id="UP000782312"/>
    </source>
</evidence>
<dbReference type="EMBL" id="JACPUR010000023">
    <property type="protein sequence ID" value="MBI3128091.1"/>
    <property type="molecule type" value="Genomic_DNA"/>
</dbReference>
<organism evidence="1 2">
    <name type="scientific">Tectimicrobiota bacterium</name>
    <dbReference type="NCBI Taxonomy" id="2528274"/>
    <lineage>
        <taxon>Bacteria</taxon>
        <taxon>Pseudomonadati</taxon>
        <taxon>Nitrospinota/Tectimicrobiota group</taxon>
        <taxon>Candidatus Tectimicrobiota</taxon>
    </lineage>
</organism>
<accession>A0A932I2E5</accession>
<gene>
    <name evidence="1" type="ORF">HYZ11_10845</name>
</gene>
<protein>
    <submittedName>
        <fullName evidence="1">Uncharacterized protein</fullName>
    </submittedName>
</protein>
<sequence length="154" mass="16024">MRLAILWTGGPEPPEPGRRALEQAGRYAAAGGHALLLHPPEGPSRLAGESYRAAGGRDLASLPREAPPEAAASRADILLFLGPPLAALLAAAREAGKPAYALAPLAGPSAGAEGLRILPGMEAFARELARLVSRAIVSRPDPMGRRPRGRRHNS</sequence>
<dbReference type="AlphaFoldDB" id="A0A932I2E5"/>